<dbReference type="EMBL" id="JAGGJV010000011">
    <property type="protein sequence ID" value="MBP1861629.1"/>
    <property type="molecule type" value="Genomic_DNA"/>
</dbReference>
<dbReference type="RefSeq" id="WP_234937563.1">
    <property type="nucleotide sequence ID" value="NZ_JAGGJV010000011.1"/>
</dbReference>
<protein>
    <submittedName>
        <fullName evidence="1">Uncharacterized protein</fullName>
    </submittedName>
</protein>
<organism evidence="1 2">
    <name type="scientific">Rhizobium herbae</name>
    <dbReference type="NCBI Taxonomy" id="508661"/>
    <lineage>
        <taxon>Bacteria</taxon>
        <taxon>Pseudomonadati</taxon>
        <taxon>Pseudomonadota</taxon>
        <taxon>Alphaproteobacteria</taxon>
        <taxon>Hyphomicrobiales</taxon>
        <taxon>Rhizobiaceae</taxon>
        <taxon>Rhizobium/Agrobacterium group</taxon>
        <taxon>Rhizobium</taxon>
    </lineage>
</organism>
<reference evidence="1 2" key="1">
    <citation type="submission" date="2021-03" db="EMBL/GenBank/DDBJ databases">
        <title>Genomic Encyclopedia of Type Strains, Phase IV (KMG-IV): sequencing the most valuable type-strain genomes for metagenomic binning, comparative biology and taxonomic classification.</title>
        <authorList>
            <person name="Goeker M."/>
        </authorList>
    </citation>
    <scope>NUCLEOTIDE SEQUENCE [LARGE SCALE GENOMIC DNA]</scope>
    <source>
        <strain evidence="1 2">DSM 26427</strain>
    </source>
</reference>
<keyword evidence="2" id="KW-1185">Reference proteome</keyword>
<name>A0ABS4EUK5_9HYPH</name>
<evidence type="ECO:0000313" key="2">
    <source>
        <dbReference type="Proteomes" id="UP000823786"/>
    </source>
</evidence>
<dbReference type="Proteomes" id="UP000823786">
    <property type="component" value="Unassembled WGS sequence"/>
</dbReference>
<accession>A0ABS4EUK5</accession>
<sequence>MSYAPPHGFACGYHGTTLDPVAPPARLALSGGRDITESDAAFAAGVALNHWMILFVLNRLGSAAGVIA</sequence>
<proteinExistence type="predicted"/>
<evidence type="ECO:0000313" key="1">
    <source>
        <dbReference type="EMBL" id="MBP1861629.1"/>
    </source>
</evidence>
<comment type="caution">
    <text evidence="1">The sequence shown here is derived from an EMBL/GenBank/DDBJ whole genome shotgun (WGS) entry which is preliminary data.</text>
</comment>
<gene>
    <name evidence="1" type="ORF">J2Z75_005158</name>
</gene>